<reference evidence="1" key="1">
    <citation type="journal article" date="2022" name="Int. J. Mol. Sci.">
        <title>Draft Genome of Tanacetum Coccineum: Genomic Comparison of Closely Related Tanacetum-Family Plants.</title>
        <authorList>
            <person name="Yamashiro T."/>
            <person name="Shiraishi A."/>
            <person name="Nakayama K."/>
            <person name="Satake H."/>
        </authorList>
    </citation>
    <scope>NUCLEOTIDE SEQUENCE</scope>
</reference>
<evidence type="ECO:0000313" key="1">
    <source>
        <dbReference type="EMBL" id="GJT86230.1"/>
    </source>
</evidence>
<sequence length="106" mass="11805">MNSSSTIASFDASQIALYLESHVESEIVSCLNLFHVNESPNFARIPTRLSCHDLHHDLLISTLHFSSKGESGLVHVMGIHDDIEPKHIGLDSFCPVLHQLLDIDPY</sequence>
<proteinExistence type="predicted"/>
<protein>
    <submittedName>
        <fullName evidence="1">Uncharacterized protein</fullName>
    </submittedName>
</protein>
<accession>A0ABQ5HEU9</accession>
<comment type="caution">
    <text evidence="1">The sequence shown here is derived from an EMBL/GenBank/DDBJ whole genome shotgun (WGS) entry which is preliminary data.</text>
</comment>
<reference evidence="1" key="2">
    <citation type="submission" date="2022-01" db="EMBL/GenBank/DDBJ databases">
        <authorList>
            <person name="Yamashiro T."/>
            <person name="Shiraishi A."/>
            <person name="Satake H."/>
            <person name="Nakayama K."/>
        </authorList>
    </citation>
    <scope>NUCLEOTIDE SEQUENCE</scope>
</reference>
<name>A0ABQ5HEU9_9ASTR</name>
<dbReference type="Proteomes" id="UP001151760">
    <property type="component" value="Unassembled WGS sequence"/>
</dbReference>
<dbReference type="EMBL" id="BQNB010019527">
    <property type="protein sequence ID" value="GJT86230.1"/>
    <property type="molecule type" value="Genomic_DNA"/>
</dbReference>
<gene>
    <name evidence="1" type="ORF">Tco_1067947</name>
</gene>
<organism evidence="1 2">
    <name type="scientific">Tanacetum coccineum</name>
    <dbReference type="NCBI Taxonomy" id="301880"/>
    <lineage>
        <taxon>Eukaryota</taxon>
        <taxon>Viridiplantae</taxon>
        <taxon>Streptophyta</taxon>
        <taxon>Embryophyta</taxon>
        <taxon>Tracheophyta</taxon>
        <taxon>Spermatophyta</taxon>
        <taxon>Magnoliopsida</taxon>
        <taxon>eudicotyledons</taxon>
        <taxon>Gunneridae</taxon>
        <taxon>Pentapetalae</taxon>
        <taxon>asterids</taxon>
        <taxon>campanulids</taxon>
        <taxon>Asterales</taxon>
        <taxon>Asteraceae</taxon>
        <taxon>Asteroideae</taxon>
        <taxon>Anthemideae</taxon>
        <taxon>Anthemidinae</taxon>
        <taxon>Tanacetum</taxon>
    </lineage>
</organism>
<evidence type="ECO:0000313" key="2">
    <source>
        <dbReference type="Proteomes" id="UP001151760"/>
    </source>
</evidence>
<keyword evidence="2" id="KW-1185">Reference proteome</keyword>